<keyword evidence="2" id="KW-1185">Reference proteome</keyword>
<comment type="caution">
    <text evidence="1">The sequence shown here is derived from an EMBL/GenBank/DDBJ whole genome shotgun (WGS) entry which is preliminary data.</text>
</comment>
<dbReference type="EMBL" id="BMKC01000002">
    <property type="protein sequence ID" value="GGA78806.1"/>
    <property type="molecule type" value="Genomic_DNA"/>
</dbReference>
<proteinExistence type="predicted"/>
<organism evidence="1 2">
    <name type="scientific">Arenimonas soli</name>
    <dbReference type="NCBI Taxonomy" id="2269504"/>
    <lineage>
        <taxon>Bacteria</taxon>
        <taxon>Pseudomonadati</taxon>
        <taxon>Pseudomonadota</taxon>
        <taxon>Gammaproteobacteria</taxon>
        <taxon>Lysobacterales</taxon>
        <taxon>Lysobacteraceae</taxon>
        <taxon>Arenimonas</taxon>
    </lineage>
</organism>
<dbReference type="RefSeq" id="WP_188663093.1">
    <property type="nucleotide sequence ID" value="NZ_BMKC01000002.1"/>
</dbReference>
<gene>
    <name evidence="1" type="ORF">GCM10011521_16280</name>
</gene>
<name>A0ABQ1HJB7_9GAMM</name>
<reference evidence="2" key="1">
    <citation type="journal article" date="2019" name="Int. J. Syst. Evol. Microbiol.">
        <title>The Global Catalogue of Microorganisms (GCM) 10K type strain sequencing project: providing services to taxonomists for standard genome sequencing and annotation.</title>
        <authorList>
            <consortium name="The Broad Institute Genomics Platform"/>
            <consortium name="The Broad Institute Genome Sequencing Center for Infectious Disease"/>
            <person name="Wu L."/>
            <person name="Ma J."/>
        </authorList>
    </citation>
    <scope>NUCLEOTIDE SEQUENCE [LARGE SCALE GENOMIC DNA]</scope>
    <source>
        <strain evidence="2">CGMCC 1.15905</strain>
    </source>
</reference>
<sequence>MKAARQSKLEAQLAATEVELVSLLRESLTHTAVHGDMLFFNSRYRPDNYQPRWFSSNSEALLSLATECLALRDQLGIPCHGSPGQLYIAACTEATDTSNGNRRGPRQLAAWLISELGPN</sequence>
<evidence type="ECO:0000313" key="2">
    <source>
        <dbReference type="Proteomes" id="UP000623419"/>
    </source>
</evidence>
<dbReference type="Proteomes" id="UP000623419">
    <property type="component" value="Unassembled WGS sequence"/>
</dbReference>
<evidence type="ECO:0000313" key="1">
    <source>
        <dbReference type="EMBL" id="GGA78806.1"/>
    </source>
</evidence>
<protein>
    <submittedName>
        <fullName evidence="1">Uncharacterized protein</fullName>
    </submittedName>
</protein>
<accession>A0ABQ1HJB7</accession>